<dbReference type="KEGG" id="msyr:CXP39_00405"/>
<accession>A0A2K9BIT2</accession>
<organism evidence="2 3">
    <name type="scientific">Mesoplasma syrphidae</name>
    <dbReference type="NCBI Taxonomy" id="225999"/>
    <lineage>
        <taxon>Bacteria</taxon>
        <taxon>Bacillati</taxon>
        <taxon>Mycoplasmatota</taxon>
        <taxon>Mollicutes</taxon>
        <taxon>Entomoplasmatales</taxon>
        <taxon>Entomoplasmataceae</taxon>
        <taxon>Mesoplasma</taxon>
    </lineage>
</organism>
<reference evidence="2 3" key="1">
    <citation type="submission" date="2017-12" db="EMBL/GenBank/DDBJ databases">
        <title>Mesoplasma syrphidae YJS, Complete Genome.</title>
        <authorList>
            <person name="Knight T.F."/>
            <person name="Citino T."/>
            <person name="Rubinstein R."/>
            <person name="Neuschaefer Z."/>
        </authorList>
    </citation>
    <scope>NUCLEOTIDE SEQUENCE [LARGE SCALE GENOMIC DNA]</scope>
    <source>
        <strain evidence="2 3">YJS</strain>
    </source>
</reference>
<dbReference type="CDD" id="cd00077">
    <property type="entry name" value="HDc"/>
    <property type="match status" value="1"/>
</dbReference>
<dbReference type="InterPro" id="IPR050135">
    <property type="entry name" value="dGTPase-like"/>
</dbReference>
<dbReference type="SMART" id="SM00471">
    <property type="entry name" value="HDc"/>
    <property type="match status" value="1"/>
</dbReference>
<gene>
    <name evidence="2" type="ORF">CXP39_00405</name>
</gene>
<feature type="domain" description="HD/PDEase" evidence="1">
    <location>
        <begin position="49"/>
        <end position="177"/>
    </location>
</feature>
<name>A0A2K9BIT2_9MOLU</name>
<dbReference type="InterPro" id="IPR006674">
    <property type="entry name" value="HD_domain"/>
</dbReference>
<keyword evidence="3" id="KW-1185">Reference proteome</keyword>
<dbReference type="GO" id="GO:0008832">
    <property type="term" value="F:dGTPase activity"/>
    <property type="evidence" value="ECO:0007669"/>
    <property type="project" value="TreeGrafter"/>
</dbReference>
<protein>
    <submittedName>
        <fullName evidence="2">HD domain-containing protein</fullName>
    </submittedName>
</protein>
<dbReference type="EMBL" id="CP025257">
    <property type="protein sequence ID" value="AUF83271.1"/>
    <property type="molecule type" value="Genomic_DNA"/>
</dbReference>
<evidence type="ECO:0000313" key="3">
    <source>
        <dbReference type="Proteomes" id="UP000233419"/>
    </source>
</evidence>
<proteinExistence type="predicted"/>
<sequence>MFEKVIRDSVHGDIYINEEVVYQIMNTPEMQRMRRILQLGGAQFAYPGASHTRFSHSIGVYHIVGMFLDAPGFKEVNEKDRILVKLAGLMHDFGHGPFSHTFEKITTKSHEDYTADIIRNSNGNIAPILKSFNIDPEEVIQIIEGVYPNKAVNLLVSSQLDADRLDYLMRDSYNCGVNYAALDIKWMVRHAQVIDDKIVFPKKLVYAIESYLLGRYHMYKQVYNHKLSIAFDAMFIVWFKRLKYLFDKGYQFKHSYIGEMFKEIFNKQEIPLEKYLTFDDYFIFEIFKMCAIEDDQILADLSDRLINRRIFAYCEFSDIKVGEMKTKLKEAGYNLDYYFISITPKQSLIYKDGIIDGKDERIYIQNHNKIQSIQKLSLLTDSIKEINEIKLEKKYLFPKEIV</sequence>
<dbReference type="Pfam" id="PF01966">
    <property type="entry name" value="HD"/>
    <property type="match status" value="1"/>
</dbReference>
<dbReference type="InterPro" id="IPR045509">
    <property type="entry name" value="HD_assoc_2"/>
</dbReference>
<dbReference type="InterPro" id="IPR003607">
    <property type="entry name" value="HD/PDEase_dom"/>
</dbReference>
<dbReference type="PANTHER" id="PTHR11373:SF4">
    <property type="entry name" value="DEOXYNUCLEOSIDE TRIPHOSPHATE TRIPHOSPHOHYDROLASE SAMHD1"/>
    <property type="match status" value="1"/>
</dbReference>
<evidence type="ECO:0000313" key="2">
    <source>
        <dbReference type="EMBL" id="AUF83271.1"/>
    </source>
</evidence>
<dbReference type="PANTHER" id="PTHR11373">
    <property type="entry name" value="DEOXYNUCLEOSIDE TRIPHOSPHATE TRIPHOSPHOHYDROLASE"/>
    <property type="match status" value="1"/>
</dbReference>
<dbReference type="AlphaFoldDB" id="A0A2K9BIT2"/>
<dbReference type="Gene3D" id="1.10.3210.10">
    <property type="entry name" value="Hypothetical protein af1432"/>
    <property type="match status" value="1"/>
</dbReference>
<dbReference type="RefSeq" id="WP_027048375.1">
    <property type="nucleotide sequence ID" value="NZ_CP025257.1"/>
</dbReference>
<dbReference type="GO" id="GO:0006203">
    <property type="term" value="P:dGTP catabolic process"/>
    <property type="evidence" value="ECO:0007669"/>
    <property type="project" value="TreeGrafter"/>
</dbReference>
<dbReference type="Pfam" id="PF19276">
    <property type="entry name" value="HD_assoc_2"/>
    <property type="match status" value="1"/>
</dbReference>
<dbReference type="SUPFAM" id="SSF109604">
    <property type="entry name" value="HD-domain/PDEase-like"/>
    <property type="match status" value="1"/>
</dbReference>
<dbReference type="Proteomes" id="UP000233419">
    <property type="component" value="Chromosome"/>
</dbReference>
<dbReference type="OrthoDB" id="9803619at2"/>
<evidence type="ECO:0000259" key="1">
    <source>
        <dbReference type="SMART" id="SM00471"/>
    </source>
</evidence>